<proteinExistence type="predicted"/>
<comment type="caution">
    <text evidence="2">The sequence shown here is derived from an EMBL/GenBank/DDBJ whole genome shotgun (WGS) entry which is preliminary data.</text>
</comment>
<dbReference type="AlphaFoldDB" id="X0X358"/>
<evidence type="ECO:0000256" key="1">
    <source>
        <dbReference type="SAM" id="Phobius"/>
    </source>
</evidence>
<evidence type="ECO:0000313" key="2">
    <source>
        <dbReference type="EMBL" id="GAG37659.1"/>
    </source>
</evidence>
<protein>
    <submittedName>
        <fullName evidence="2">Uncharacterized protein</fullName>
    </submittedName>
</protein>
<name>X0X358_9ZZZZ</name>
<reference evidence="2" key="1">
    <citation type="journal article" date="2014" name="Front. Microbiol.">
        <title>High frequency of phylogenetically diverse reductive dehalogenase-homologous genes in deep subseafloor sedimentary metagenomes.</title>
        <authorList>
            <person name="Kawai M."/>
            <person name="Futagami T."/>
            <person name="Toyoda A."/>
            <person name="Takaki Y."/>
            <person name="Nishi S."/>
            <person name="Hori S."/>
            <person name="Arai W."/>
            <person name="Tsubouchi T."/>
            <person name="Morono Y."/>
            <person name="Uchiyama I."/>
            <person name="Ito T."/>
            <person name="Fujiyama A."/>
            <person name="Inagaki F."/>
            <person name="Takami H."/>
        </authorList>
    </citation>
    <scope>NUCLEOTIDE SEQUENCE</scope>
    <source>
        <strain evidence="2">Expedition CK06-06</strain>
    </source>
</reference>
<sequence length="73" mass="8041">MTTQTSVTDKKLQAHALEQEASQPQSGIVAEFIDFLLHNKKWWLTPIILMLLLVGLLAVLGGTGAAPFIYTLF</sequence>
<accession>X0X358</accession>
<dbReference type="InterPro" id="IPR046031">
    <property type="entry name" value="DUF5989"/>
</dbReference>
<keyword evidence="1" id="KW-0812">Transmembrane</keyword>
<gene>
    <name evidence="2" type="ORF">S01H1_61884</name>
</gene>
<keyword evidence="1" id="KW-1133">Transmembrane helix</keyword>
<feature type="transmembrane region" description="Helical" evidence="1">
    <location>
        <begin position="47"/>
        <end position="70"/>
    </location>
</feature>
<dbReference type="Pfam" id="PF19451">
    <property type="entry name" value="DUF5989"/>
    <property type="match status" value="1"/>
</dbReference>
<keyword evidence="1" id="KW-0472">Membrane</keyword>
<dbReference type="EMBL" id="BARS01040618">
    <property type="protein sequence ID" value="GAG37659.1"/>
    <property type="molecule type" value="Genomic_DNA"/>
</dbReference>
<organism evidence="2">
    <name type="scientific">marine sediment metagenome</name>
    <dbReference type="NCBI Taxonomy" id="412755"/>
    <lineage>
        <taxon>unclassified sequences</taxon>
        <taxon>metagenomes</taxon>
        <taxon>ecological metagenomes</taxon>
    </lineage>
</organism>